<keyword evidence="2" id="KW-0863">Zinc-finger</keyword>
<dbReference type="PANTHER" id="PTHR22763">
    <property type="entry name" value="RING ZINC FINGER PROTEIN"/>
    <property type="match status" value="1"/>
</dbReference>
<accession>A0ABQ8FMF5</accession>
<evidence type="ECO:0000313" key="4">
    <source>
        <dbReference type="EMBL" id="KAH6600827.1"/>
    </source>
</evidence>
<evidence type="ECO:0000313" key="5">
    <source>
        <dbReference type="Proteomes" id="UP001648503"/>
    </source>
</evidence>
<protein>
    <submittedName>
        <fullName evidence="4">Uncharacterized protein</fullName>
    </submittedName>
</protein>
<evidence type="ECO:0000256" key="1">
    <source>
        <dbReference type="ARBA" id="ARBA00022723"/>
    </source>
</evidence>
<keyword evidence="5" id="KW-1185">Reference proteome</keyword>
<sequence>MHYYSIPLHIVRDLYMKLCSFIQRCGDLIKYHCATANMDQRYSNATATGLAIMDRVCIICREEMVAVPGNAPSAEAVGIAARAAVGVAGAGGVAHCINPNTPKRLPCGKFISFPLST</sequence>
<dbReference type="PANTHER" id="PTHR22763:SF184">
    <property type="entry name" value="E3 UBIQUITIN-PROTEIN LIGASE SYNOVIOLIN"/>
    <property type="match status" value="1"/>
</dbReference>
<keyword evidence="3" id="KW-0862">Zinc</keyword>
<evidence type="ECO:0000256" key="2">
    <source>
        <dbReference type="ARBA" id="ARBA00022771"/>
    </source>
</evidence>
<keyword evidence="1" id="KW-0479">Metal-binding</keyword>
<dbReference type="EMBL" id="JAFCIX010000027">
    <property type="protein sequence ID" value="KAH6600827.1"/>
    <property type="molecule type" value="Genomic_DNA"/>
</dbReference>
<gene>
    <name evidence="4" type="ORF">BASA50_002032</name>
</gene>
<proteinExistence type="predicted"/>
<name>A0ABQ8FMF5_9FUNG</name>
<organism evidence="4 5">
    <name type="scientific">Batrachochytrium salamandrivorans</name>
    <dbReference type="NCBI Taxonomy" id="1357716"/>
    <lineage>
        <taxon>Eukaryota</taxon>
        <taxon>Fungi</taxon>
        <taxon>Fungi incertae sedis</taxon>
        <taxon>Chytridiomycota</taxon>
        <taxon>Chytridiomycota incertae sedis</taxon>
        <taxon>Chytridiomycetes</taxon>
        <taxon>Rhizophydiales</taxon>
        <taxon>Rhizophydiales incertae sedis</taxon>
        <taxon>Batrachochytrium</taxon>
    </lineage>
</organism>
<evidence type="ECO:0000256" key="3">
    <source>
        <dbReference type="ARBA" id="ARBA00022833"/>
    </source>
</evidence>
<comment type="caution">
    <text evidence="4">The sequence shown here is derived from an EMBL/GenBank/DDBJ whole genome shotgun (WGS) entry which is preliminary data.</text>
</comment>
<dbReference type="Proteomes" id="UP001648503">
    <property type="component" value="Unassembled WGS sequence"/>
</dbReference>
<dbReference type="InterPro" id="IPR050731">
    <property type="entry name" value="HRD1_E3_ubiq-ligases"/>
</dbReference>
<reference evidence="4 5" key="1">
    <citation type="submission" date="2021-02" db="EMBL/GenBank/DDBJ databases">
        <title>Variation within the Batrachochytrium salamandrivorans European outbreak.</title>
        <authorList>
            <person name="Kelly M."/>
            <person name="Pasmans F."/>
            <person name="Shea T.P."/>
            <person name="Munoz J.F."/>
            <person name="Carranza S."/>
            <person name="Cuomo C.A."/>
            <person name="Martel A."/>
        </authorList>
    </citation>
    <scope>NUCLEOTIDE SEQUENCE [LARGE SCALE GENOMIC DNA]</scope>
    <source>
        <strain evidence="4 5">AMFP18/2</strain>
    </source>
</reference>